<organism evidence="2 3">
    <name type="scientific">Desulfolutivibrio sulfodismutans</name>
    <dbReference type="NCBI Taxonomy" id="63561"/>
    <lineage>
        <taxon>Bacteria</taxon>
        <taxon>Pseudomonadati</taxon>
        <taxon>Thermodesulfobacteriota</taxon>
        <taxon>Desulfovibrionia</taxon>
        <taxon>Desulfovibrionales</taxon>
        <taxon>Desulfovibrionaceae</taxon>
        <taxon>Desulfolutivibrio</taxon>
    </lineage>
</organism>
<proteinExistence type="predicted"/>
<feature type="region of interest" description="Disordered" evidence="1">
    <location>
        <begin position="338"/>
        <end position="381"/>
    </location>
</feature>
<reference evidence="2 3" key="1">
    <citation type="submission" date="2020-02" db="EMBL/GenBank/DDBJ databases">
        <title>Comparative genomics of sulfur disproportionating microorganisms.</title>
        <authorList>
            <person name="Ward L.M."/>
            <person name="Bertran E."/>
            <person name="Johnston D.T."/>
        </authorList>
    </citation>
    <scope>NUCLEOTIDE SEQUENCE [LARGE SCALE GENOMIC DNA]</scope>
    <source>
        <strain evidence="2 3">DSM 3696</strain>
    </source>
</reference>
<dbReference type="Proteomes" id="UP000469724">
    <property type="component" value="Unassembled WGS sequence"/>
</dbReference>
<dbReference type="EMBL" id="JAAGRQ010000005">
    <property type="protein sequence ID" value="NDY55451.1"/>
    <property type="molecule type" value="Genomic_DNA"/>
</dbReference>
<dbReference type="InterPro" id="IPR002591">
    <property type="entry name" value="Phosphodiest/P_Trfase"/>
</dbReference>
<feature type="non-terminal residue" evidence="2">
    <location>
        <position position="1"/>
    </location>
</feature>
<evidence type="ECO:0000313" key="3">
    <source>
        <dbReference type="Proteomes" id="UP000469724"/>
    </source>
</evidence>
<dbReference type="SUPFAM" id="SSF53649">
    <property type="entry name" value="Alkaline phosphatase-like"/>
    <property type="match status" value="1"/>
</dbReference>
<comment type="caution">
    <text evidence="2">The sequence shown here is derived from an EMBL/GenBank/DDBJ whole genome shotgun (WGS) entry which is preliminary data.</text>
</comment>
<evidence type="ECO:0000256" key="1">
    <source>
        <dbReference type="SAM" id="MobiDB-lite"/>
    </source>
</evidence>
<accession>A0A7K3NGX1</accession>
<sequence>PPKYPDPLRYLESLLAGVQTRLEMVLWLMERGPWELLFAVFMEVDRVQHFFWQYRDPAHPRHRELGDAVDRVYEALDAALGRILTAVGPDAIVALASDHGAGPLHTGVFLNAWLMDQGLLHMTRDFEKTFSRPAAGGLGLLRRVLAKAVSAVAPRAAAAMKAGALACEQARVNNLLRSIIDWERTLAWSDGMGGGIYVNPPASEGPKGRTALCRRLSAGLQGLVDPRTEKAVIEAVHWREDIYHGSMVEAAPDLILTCAPGYQIYAPHEFLINAKAPSRELFLDHPWSGRHEEYGVFVLAGPGVGGGDADRCEMADVTPTLLTLLGIPLPEGLDGHALSRALADGGPPDSASDPAAVSGRQSPDMADGGPAPADPQLAPEDEEAMKAQLKSLGYM</sequence>
<dbReference type="Pfam" id="PF01663">
    <property type="entry name" value="Phosphodiest"/>
    <property type="match status" value="1"/>
</dbReference>
<evidence type="ECO:0000313" key="2">
    <source>
        <dbReference type="EMBL" id="NDY55451.1"/>
    </source>
</evidence>
<keyword evidence="3" id="KW-1185">Reference proteome</keyword>
<dbReference type="RefSeq" id="WP_163300509.1">
    <property type="nucleotide sequence ID" value="NZ_JAAGRQ010000005.1"/>
</dbReference>
<dbReference type="Gene3D" id="3.40.720.10">
    <property type="entry name" value="Alkaline Phosphatase, subunit A"/>
    <property type="match status" value="2"/>
</dbReference>
<dbReference type="AlphaFoldDB" id="A0A7K3NGX1"/>
<dbReference type="InterPro" id="IPR017850">
    <property type="entry name" value="Alkaline_phosphatase_core_sf"/>
</dbReference>
<protein>
    <submittedName>
        <fullName evidence="2">Phosphodiesterase</fullName>
    </submittedName>
</protein>
<name>A0A7K3NGX1_9BACT</name>
<gene>
    <name evidence="2" type="ORF">G3N56_01665</name>
</gene>